<evidence type="ECO:0000313" key="4">
    <source>
        <dbReference type="Proteomes" id="UP000318741"/>
    </source>
</evidence>
<accession>A0A517P604</accession>
<feature type="region of interest" description="Disordered" evidence="1">
    <location>
        <begin position="38"/>
        <end position="104"/>
    </location>
</feature>
<dbReference type="PANTHER" id="PTHR42852:SF17">
    <property type="entry name" value="THIOREDOXIN-LIKE PROTEIN HI_1115"/>
    <property type="match status" value="1"/>
</dbReference>
<evidence type="ECO:0000313" key="3">
    <source>
        <dbReference type="EMBL" id="QDT14809.1"/>
    </source>
</evidence>
<proteinExistence type="predicted"/>
<dbReference type="EMBL" id="CP036265">
    <property type="protein sequence ID" value="QDT14809.1"/>
    <property type="molecule type" value="Genomic_DNA"/>
</dbReference>
<dbReference type="InterPro" id="IPR050553">
    <property type="entry name" value="Thioredoxin_ResA/DsbE_sf"/>
</dbReference>
<dbReference type="Proteomes" id="UP000318741">
    <property type="component" value="Chromosome"/>
</dbReference>
<dbReference type="InterPro" id="IPR013766">
    <property type="entry name" value="Thioredoxin_domain"/>
</dbReference>
<dbReference type="PROSITE" id="PS51257">
    <property type="entry name" value="PROKAR_LIPOPROTEIN"/>
    <property type="match status" value="1"/>
</dbReference>
<dbReference type="PROSITE" id="PS51352">
    <property type="entry name" value="THIOREDOXIN_2"/>
    <property type="match status" value="1"/>
</dbReference>
<evidence type="ECO:0000259" key="2">
    <source>
        <dbReference type="PROSITE" id="PS51352"/>
    </source>
</evidence>
<gene>
    <name evidence="3" type="primary">resA_1</name>
    <name evidence="3" type="ORF">CA12_08880</name>
</gene>
<dbReference type="SUPFAM" id="SSF52833">
    <property type="entry name" value="Thioredoxin-like"/>
    <property type="match status" value="1"/>
</dbReference>
<dbReference type="CDD" id="cd02966">
    <property type="entry name" value="TlpA_like_family"/>
    <property type="match status" value="1"/>
</dbReference>
<name>A0A517P604_9PLAN</name>
<dbReference type="AlphaFoldDB" id="A0A517P604"/>
<dbReference type="InterPro" id="IPR036249">
    <property type="entry name" value="Thioredoxin-like_sf"/>
</dbReference>
<dbReference type="RefSeq" id="WP_145357666.1">
    <property type="nucleotide sequence ID" value="NZ_CP036265.1"/>
</dbReference>
<feature type="domain" description="Thioredoxin" evidence="2">
    <location>
        <begin position="84"/>
        <end position="244"/>
    </location>
</feature>
<dbReference type="KEGG" id="acaf:CA12_08880"/>
<keyword evidence="4" id="KW-1185">Reference proteome</keyword>
<dbReference type="OrthoDB" id="261812at2"/>
<protein>
    <submittedName>
        <fullName evidence="3">Thiol-disulfide oxidoreductase ResA</fullName>
    </submittedName>
</protein>
<sequence length="245" mass="25201">MRRYPFVPTLAAAFVVGPLLLTGCSEGTSPYVDEAAEATEGTGEFPDGAVNRSLDPGDAGTVGPANLDGEPDGDEAGATTEGMNTEGANAEGMNETAPAGPPVTAKPVSYEELRSLIEAADGPVLVDMWADWCAPCREAFPHTVALAREHKEDGLTVISLAFNSEKDLDAVQSFLTEVGAGELTNVYTEDGGESEQWDPLAGPDGLPLPTLLVFNADGEEVARIIGGGEGPRAELDAAVADALGG</sequence>
<organism evidence="3 4">
    <name type="scientific">Alienimonas californiensis</name>
    <dbReference type="NCBI Taxonomy" id="2527989"/>
    <lineage>
        <taxon>Bacteria</taxon>
        <taxon>Pseudomonadati</taxon>
        <taxon>Planctomycetota</taxon>
        <taxon>Planctomycetia</taxon>
        <taxon>Planctomycetales</taxon>
        <taxon>Planctomycetaceae</taxon>
        <taxon>Alienimonas</taxon>
    </lineage>
</organism>
<dbReference type="Pfam" id="PF00085">
    <property type="entry name" value="Thioredoxin"/>
    <property type="match status" value="1"/>
</dbReference>
<dbReference type="PANTHER" id="PTHR42852">
    <property type="entry name" value="THIOL:DISULFIDE INTERCHANGE PROTEIN DSBE"/>
    <property type="match status" value="1"/>
</dbReference>
<reference evidence="3 4" key="1">
    <citation type="submission" date="2019-02" db="EMBL/GenBank/DDBJ databases">
        <title>Deep-cultivation of Planctomycetes and their phenomic and genomic characterization uncovers novel biology.</title>
        <authorList>
            <person name="Wiegand S."/>
            <person name="Jogler M."/>
            <person name="Boedeker C."/>
            <person name="Pinto D."/>
            <person name="Vollmers J."/>
            <person name="Rivas-Marin E."/>
            <person name="Kohn T."/>
            <person name="Peeters S.H."/>
            <person name="Heuer A."/>
            <person name="Rast P."/>
            <person name="Oberbeckmann S."/>
            <person name="Bunk B."/>
            <person name="Jeske O."/>
            <person name="Meyerdierks A."/>
            <person name="Storesund J.E."/>
            <person name="Kallscheuer N."/>
            <person name="Luecker S."/>
            <person name="Lage O.M."/>
            <person name="Pohl T."/>
            <person name="Merkel B.J."/>
            <person name="Hornburger P."/>
            <person name="Mueller R.-W."/>
            <person name="Bruemmer F."/>
            <person name="Labrenz M."/>
            <person name="Spormann A.M."/>
            <person name="Op den Camp H."/>
            <person name="Overmann J."/>
            <person name="Amann R."/>
            <person name="Jetten M.S.M."/>
            <person name="Mascher T."/>
            <person name="Medema M.H."/>
            <person name="Devos D.P."/>
            <person name="Kaster A.-K."/>
            <person name="Ovreas L."/>
            <person name="Rohde M."/>
            <person name="Galperin M.Y."/>
            <person name="Jogler C."/>
        </authorList>
    </citation>
    <scope>NUCLEOTIDE SEQUENCE [LARGE SCALE GENOMIC DNA]</scope>
    <source>
        <strain evidence="3 4">CA12</strain>
    </source>
</reference>
<dbReference type="Gene3D" id="3.40.30.10">
    <property type="entry name" value="Glutaredoxin"/>
    <property type="match status" value="1"/>
</dbReference>
<evidence type="ECO:0000256" key="1">
    <source>
        <dbReference type="SAM" id="MobiDB-lite"/>
    </source>
</evidence>